<evidence type="ECO:0000313" key="1">
    <source>
        <dbReference type="EMBL" id="CAB4155826.1"/>
    </source>
</evidence>
<protein>
    <submittedName>
        <fullName evidence="1">Uncharacterized protein</fullName>
    </submittedName>
</protein>
<gene>
    <name evidence="1" type="ORF">UFOVP665_27</name>
</gene>
<reference evidence="1" key="1">
    <citation type="submission" date="2020-04" db="EMBL/GenBank/DDBJ databases">
        <authorList>
            <person name="Chiriac C."/>
            <person name="Salcher M."/>
            <person name="Ghai R."/>
            <person name="Kavagutti S V."/>
        </authorList>
    </citation>
    <scope>NUCLEOTIDE SEQUENCE</scope>
</reference>
<sequence length="92" mass="10337">MKHQLIQVTWHDAHAVSETWTTRDDLDNEPCIVTSIGYLIAGVKANHVVISQSIIMDESNHIDHVIAIPNGMVKRIDRLKVSTLLPLETIND</sequence>
<dbReference type="EMBL" id="LR796640">
    <property type="protein sequence ID" value="CAB4155826.1"/>
    <property type="molecule type" value="Genomic_DNA"/>
</dbReference>
<accession>A0A6J5ND70</accession>
<name>A0A6J5ND70_9CAUD</name>
<organism evidence="1">
    <name type="scientific">uncultured Caudovirales phage</name>
    <dbReference type="NCBI Taxonomy" id="2100421"/>
    <lineage>
        <taxon>Viruses</taxon>
        <taxon>Duplodnaviria</taxon>
        <taxon>Heunggongvirae</taxon>
        <taxon>Uroviricota</taxon>
        <taxon>Caudoviricetes</taxon>
        <taxon>Peduoviridae</taxon>
        <taxon>Maltschvirus</taxon>
        <taxon>Maltschvirus maltsch</taxon>
    </lineage>
</organism>
<proteinExistence type="predicted"/>